<reference evidence="2 3" key="1">
    <citation type="submission" date="2021-04" db="EMBL/GenBank/DDBJ databases">
        <title>Genomics, taxonomy and metabolism of representatives of sulfur bacteria of the genus Thiothrix: Thiothrix fructosivorans QT, Thiothrix unzii A1T and three new species, Thiothrix subterranea sp. nov., Thiothrix litoralis sp. nov. and 'Candidatus Thiothrix anitrata' sp. nov.</title>
        <authorList>
            <person name="Ravin N.V."/>
            <person name="Smolyakov D."/>
            <person name="Rudenko T.S."/>
            <person name="Mardanov A.V."/>
            <person name="Beletsky A.V."/>
            <person name="Markov N.D."/>
            <person name="Fomenkov A.I."/>
            <person name="Roberts R.J."/>
            <person name="Karnachuk O.V."/>
            <person name="Novikov A."/>
            <person name="Grabovich M.Y."/>
        </authorList>
    </citation>
    <scope>NUCLEOTIDE SEQUENCE [LARGE SCALE GENOMIC DNA]</scope>
    <source>
        <strain evidence="2 3">A52</strain>
    </source>
</reference>
<name>A0ABX7WZ28_9GAMM</name>
<dbReference type="RefSeq" id="WP_210225852.1">
    <property type="nucleotide sequence ID" value="NZ_CP072800.1"/>
</dbReference>
<protein>
    <submittedName>
        <fullName evidence="2">Uncharacterized protein</fullName>
    </submittedName>
</protein>
<dbReference type="Proteomes" id="UP000672027">
    <property type="component" value="Chromosome"/>
</dbReference>
<feature type="region of interest" description="Disordered" evidence="1">
    <location>
        <begin position="143"/>
        <end position="162"/>
    </location>
</feature>
<accession>A0ABX7WZ28</accession>
<keyword evidence="3" id="KW-1185">Reference proteome</keyword>
<organism evidence="2 3">
    <name type="scientific">Candidatus Thiothrix anitrata</name>
    <dbReference type="NCBI Taxonomy" id="2823902"/>
    <lineage>
        <taxon>Bacteria</taxon>
        <taxon>Pseudomonadati</taxon>
        <taxon>Pseudomonadota</taxon>
        <taxon>Gammaproteobacteria</taxon>
        <taxon>Thiotrichales</taxon>
        <taxon>Thiotrichaceae</taxon>
        <taxon>Thiothrix</taxon>
    </lineage>
</organism>
<feature type="compositionally biased region" description="Basic and acidic residues" evidence="1">
    <location>
        <begin position="150"/>
        <end position="159"/>
    </location>
</feature>
<gene>
    <name evidence="2" type="ORF">J8380_11945</name>
</gene>
<dbReference type="EMBL" id="CP072800">
    <property type="protein sequence ID" value="QTR48984.1"/>
    <property type="molecule type" value="Genomic_DNA"/>
</dbReference>
<sequence length="250" mass="28093">MVQHAVANISAQEINHIREPTLQLARSTGIRPGLLPSAETRYGIQAGSPAQLFINHQVNNLIREIQQVRPHFTYNSIRPAGQPYNQHDIDALQQTIAPIRAELLAKLPGVHATLANGMSLGDLNEQVQYRTYLANGGKADFQEWSTEKPLSPEESKLQTDRNVPPRNQEIVQFGKDANQIYHAFRHTDALNLDRQVIQERIQNHLETVSSLIPPGKPSNQIIEIDGYRIQYTAFKLPDGTINIGRIHEVP</sequence>
<evidence type="ECO:0000256" key="1">
    <source>
        <dbReference type="SAM" id="MobiDB-lite"/>
    </source>
</evidence>
<evidence type="ECO:0000313" key="3">
    <source>
        <dbReference type="Proteomes" id="UP000672027"/>
    </source>
</evidence>
<evidence type="ECO:0000313" key="2">
    <source>
        <dbReference type="EMBL" id="QTR48984.1"/>
    </source>
</evidence>
<proteinExistence type="predicted"/>